<evidence type="ECO:0000259" key="4">
    <source>
        <dbReference type="PROSITE" id="PS51898"/>
    </source>
</evidence>
<dbReference type="Gene3D" id="1.10.443.10">
    <property type="entry name" value="Intergrase catalytic core"/>
    <property type="match status" value="1"/>
</dbReference>
<dbReference type="InterPro" id="IPR002104">
    <property type="entry name" value="Integrase_catalytic"/>
</dbReference>
<dbReference type="GO" id="GO:0006310">
    <property type="term" value="P:DNA recombination"/>
    <property type="evidence" value="ECO:0007669"/>
    <property type="project" value="UniProtKB-KW"/>
</dbReference>
<dbReference type="InterPro" id="IPR053876">
    <property type="entry name" value="Phage_int_M"/>
</dbReference>
<feature type="domain" description="Tyr recombinase" evidence="4">
    <location>
        <begin position="160"/>
        <end position="345"/>
    </location>
</feature>
<dbReference type="AlphaFoldDB" id="A0A0A0J0G5"/>
<dbReference type="PROSITE" id="PS51898">
    <property type="entry name" value="TYR_RECOMBINASE"/>
    <property type="match status" value="1"/>
</dbReference>
<evidence type="ECO:0000313" key="6">
    <source>
        <dbReference type="Proteomes" id="UP000030002"/>
    </source>
</evidence>
<dbReference type="Proteomes" id="UP000030002">
    <property type="component" value="Unassembled WGS sequence"/>
</dbReference>
<dbReference type="Pfam" id="PF00589">
    <property type="entry name" value="Phage_integrase"/>
    <property type="match status" value="1"/>
</dbReference>
<keyword evidence="3" id="KW-0233">DNA recombination</keyword>
<dbReference type="GO" id="GO:0015074">
    <property type="term" value="P:DNA integration"/>
    <property type="evidence" value="ECO:0007669"/>
    <property type="project" value="InterPro"/>
</dbReference>
<comment type="similarity">
    <text evidence="1">Belongs to the 'phage' integrase family.</text>
</comment>
<proteinExistence type="inferred from homology"/>
<reference evidence="5 6" key="1">
    <citation type="submission" date="2013-08" db="EMBL/GenBank/DDBJ databases">
        <title>The genome sequence of Knoellia sinensis.</title>
        <authorList>
            <person name="Zhu W."/>
            <person name="Wang G."/>
        </authorList>
    </citation>
    <scope>NUCLEOTIDE SEQUENCE [LARGE SCALE GENOMIC DNA]</scope>
    <source>
        <strain evidence="5 6">KCTC 19936</strain>
    </source>
</reference>
<dbReference type="eggNOG" id="COG4974">
    <property type="taxonomic scope" value="Bacteria"/>
</dbReference>
<name>A0A0A0J0G5_9MICO</name>
<dbReference type="EMBL" id="AVPJ01000021">
    <property type="protein sequence ID" value="KGN30229.1"/>
    <property type="molecule type" value="Genomic_DNA"/>
</dbReference>
<dbReference type="InterPro" id="IPR011010">
    <property type="entry name" value="DNA_brk_join_enz"/>
</dbReference>
<dbReference type="PANTHER" id="PTHR30349:SF64">
    <property type="entry name" value="PROPHAGE INTEGRASE INTD-RELATED"/>
    <property type="match status" value="1"/>
</dbReference>
<sequence length="360" mass="40830">MERRERRDGTYSYRVRYRTPDGRFRSRSFARRSEAADYERQVLSQRRRGDWVDPQRGRATLGAVWAEYQSGGISHLRATTQAGYRHAWKHIEPTFGAWPVAKIEHADVAEWVTALSARLGTDTVRKAHGVLSRVLDYAAATRRVPVNVARGVRLPKRAPIRERILTVEEVHALAEAMPQDRDIVLSLAYMGLRWSELAALRVEDVNLTRRRVHVVQRATEVDGRIDVDQPKSRAGHRYVPIPQLLVPALTVRLAGRPRDALVFASPEGDYLRVRNWRRRAGFDRALEQLGMAATPHDLRRTFGSLARMAGADLRFIQKAMGHESITTTARIYAHLYDDELDTIAAALDGLYTAGEAAREI</sequence>
<evidence type="ECO:0000313" key="5">
    <source>
        <dbReference type="EMBL" id="KGN30229.1"/>
    </source>
</evidence>
<dbReference type="CDD" id="cd01189">
    <property type="entry name" value="INT_ICEBs1_C_like"/>
    <property type="match status" value="1"/>
</dbReference>
<protein>
    <submittedName>
        <fullName evidence="5">Integrase</fullName>
    </submittedName>
</protein>
<dbReference type="InterPro" id="IPR050090">
    <property type="entry name" value="Tyrosine_recombinase_XerCD"/>
</dbReference>
<evidence type="ECO:0000256" key="3">
    <source>
        <dbReference type="ARBA" id="ARBA00023172"/>
    </source>
</evidence>
<dbReference type="PANTHER" id="PTHR30349">
    <property type="entry name" value="PHAGE INTEGRASE-RELATED"/>
    <property type="match status" value="1"/>
</dbReference>
<dbReference type="Pfam" id="PF22022">
    <property type="entry name" value="Phage_int_M"/>
    <property type="match status" value="1"/>
</dbReference>
<organism evidence="5 6">
    <name type="scientific">Knoellia sinensis KCTC 19936</name>
    <dbReference type="NCBI Taxonomy" id="1385520"/>
    <lineage>
        <taxon>Bacteria</taxon>
        <taxon>Bacillati</taxon>
        <taxon>Actinomycetota</taxon>
        <taxon>Actinomycetes</taxon>
        <taxon>Micrococcales</taxon>
        <taxon>Intrasporangiaceae</taxon>
        <taxon>Knoellia</taxon>
    </lineage>
</organism>
<evidence type="ECO:0000256" key="2">
    <source>
        <dbReference type="ARBA" id="ARBA00023125"/>
    </source>
</evidence>
<dbReference type="STRING" id="1385520.N802_09680"/>
<comment type="caution">
    <text evidence="5">The sequence shown here is derived from an EMBL/GenBank/DDBJ whole genome shotgun (WGS) entry which is preliminary data.</text>
</comment>
<dbReference type="Gene3D" id="1.10.150.130">
    <property type="match status" value="1"/>
</dbReference>
<keyword evidence="6" id="KW-1185">Reference proteome</keyword>
<keyword evidence="2" id="KW-0238">DNA-binding</keyword>
<dbReference type="InterPro" id="IPR013762">
    <property type="entry name" value="Integrase-like_cat_sf"/>
</dbReference>
<evidence type="ECO:0000256" key="1">
    <source>
        <dbReference type="ARBA" id="ARBA00008857"/>
    </source>
</evidence>
<dbReference type="InterPro" id="IPR010998">
    <property type="entry name" value="Integrase_recombinase_N"/>
</dbReference>
<gene>
    <name evidence="5" type="ORF">N802_09680</name>
</gene>
<dbReference type="GO" id="GO:0003677">
    <property type="term" value="F:DNA binding"/>
    <property type="evidence" value="ECO:0007669"/>
    <property type="project" value="UniProtKB-KW"/>
</dbReference>
<dbReference type="SUPFAM" id="SSF56349">
    <property type="entry name" value="DNA breaking-rejoining enzymes"/>
    <property type="match status" value="1"/>
</dbReference>
<accession>A0A0A0J0G5</accession>